<accession>A0A239H7M4</accession>
<evidence type="ECO:0000256" key="1">
    <source>
        <dbReference type="SAM" id="MobiDB-lite"/>
    </source>
</evidence>
<evidence type="ECO:0000313" key="2">
    <source>
        <dbReference type="EMBL" id="SNS76254.1"/>
    </source>
</evidence>
<proteinExistence type="predicted"/>
<sequence>MTERPHINAARIVDYSYASGGDRNVRHSMIQPRSDENRITNRPYRGHHRAEHTLHDELVPARQRSSRVGRHHAESPGEGRHVNHR</sequence>
<gene>
    <name evidence="2" type="ORF">SAMN06264365_12355</name>
</gene>
<dbReference type="EMBL" id="FZNR01000023">
    <property type="protein sequence ID" value="SNS76254.1"/>
    <property type="molecule type" value="Genomic_DNA"/>
</dbReference>
<dbReference type="Proteomes" id="UP000198415">
    <property type="component" value="Unassembled WGS sequence"/>
</dbReference>
<organism evidence="2 3">
    <name type="scientific">Actinoplanes regularis</name>
    <dbReference type="NCBI Taxonomy" id="52697"/>
    <lineage>
        <taxon>Bacteria</taxon>
        <taxon>Bacillati</taxon>
        <taxon>Actinomycetota</taxon>
        <taxon>Actinomycetes</taxon>
        <taxon>Micromonosporales</taxon>
        <taxon>Micromonosporaceae</taxon>
        <taxon>Actinoplanes</taxon>
    </lineage>
</organism>
<dbReference type="RefSeq" id="WP_089297972.1">
    <property type="nucleotide sequence ID" value="NZ_BOMU01000116.1"/>
</dbReference>
<dbReference type="OrthoDB" id="3296527at2"/>
<feature type="compositionally biased region" description="Basic and acidic residues" evidence="1">
    <location>
        <begin position="71"/>
        <end position="85"/>
    </location>
</feature>
<dbReference type="AlphaFoldDB" id="A0A239H7M4"/>
<reference evidence="2 3" key="1">
    <citation type="submission" date="2017-06" db="EMBL/GenBank/DDBJ databases">
        <authorList>
            <person name="Kim H.J."/>
            <person name="Triplett B.A."/>
        </authorList>
    </citation>
    <scope>NUCLEOTIDE SEQUENCE [LARGE SCALE GENOMIC DNA]</scope>
    <source>
        <strain evidence="2 3">DSM 43151</strain>
    </source>
</reference>
<name>A0A239H7M4_9ACTN</name>
<protein>
    <submittedName>
        <fullName evidence="2">Uncharacterized protein</fullName>
    </submittedName>
</protein>
<evidence type="ECO:0000313" key="3">
    <source>
        <dbReference type="Proteomes" id="UP000198415"/>
    </source>
</evidence>
<keyword evidence="3" id="KW-1185">Reference proteome</keyword>
<feature type="region of interest" description="Disordered" evidence="1">
    <location>
        <begin position="32"/>
        <end position="85"/>
    </location>
</feature>